<reference evidence="4 5" key="1">
    <citation type="journal article" date="2016" name="Nat. Commun.">
        <title>Thousands of microbial genomes shed light on interconnected biogeochemical processes in an aquifer system.</title>
        <authorList>
            <person name="Anantharaman K."/>
            <person name="Brown C.T."/>
            <person name="Hug L.A."/>
            <person name="Sharon I."/>
            <person name="Castelle C.J."/>
            <person name="Probst A.J."/>
            <person name="Thomas B.C."/>
            <person name="Singh A."/>
            <person name="Wilkins M.J."/>
            <person name="Karaoz U."/>
            <person name="Brodie E.L."/>
            <person name="Williams K.H."/>
            <person name="Hubbard S.S."/>
            <person name="Banfield J.F."/>
        </authorList>
    </citation>
    <scope>NUCLEOTIDE SEQUENCE [LARGE SCALE GENOMIC DNA]</scope>
</reference>
<evidence type="ECO:0000313" key="4">
    <source>
        <dbReference type="EMBL" id="OGM11880.1"/>
    </source>
</evidence>
<dbReference type="PANTHER" id="PTHR43673">
    <property type="entry name" value="NAD(P)H NITROREDUCTASE YDGI-RELATED"/>
    <property type="match status" value="1"/>
</dbReference>
<keyword evidence="2" id="KW-0560">Oxidoreductase</keyword>
<protein>
    <recommendedName>
        <fullName evidence="3">Nitroreductase domain-containing protein</fullName>
    </recommendedName>
</protein>
<dbReference type="InterPro" id="IPR029479">
    <property type="entry name" value="Nitroreductase"/>
</dbReference>
<dbReference type="EMBL" id="MGFS01000007">
    <property type="protein sequence ID" value="OGM11880.1"/>
    <property type="molecule type" value="Genomic_DNA"/>
</dbReference>
<feature type="domain" description="Nitroreductase" evidence="3">
    <location>
        <begin position="7"/>
        <end position="72"/>
    </location>
</feature>
<evidence type="ECO:0000256" key="2">
    <source>
        <dbReference type="ARBA" id="ARBA00023002"/>
    </source>
</evidence>
<accession>A0A1F7XA31</accession>
<dbReference type="InterPro" id="IPR000415">
    <property type="entry name" value="Nitroreductase-like"/>
</dbReference>
<evidence type="ECO:0000259" key="3">
    <source>
        <dbReference type="Pfam" id="PF00881"/>
    </source>
</evidence>
<dbReference type="Pfam" id="PF00881">
    <property type="entry name" value="Nitroreductase"/>
    <property type="match status" value="1"/>
</dbReference>
<evidence type="ECO:0000256" key="1">
    <source>
        <dbReference type="ARBA" id="ARBA00007118"/>
    </source>
</evidence>
<name>A0A1F7XA31_9BACT</name>
<dbReference type="SUPFAM" id="SSF55469">
    <property type="entry name" value="FMN-dependent nitroreductase-like"/>
    <property type="match status" value="1"/>
</dbReference>
<comment type="caution">
    <text evidence="4">The sequence shown here is derived from an EMBL/GenBank/DDBJ whole genome shotgun (WGS) entry which is preliminary data.</text>
</comment>
<dbReference type="Proteomes" id="UP000177053">
    <property type="component" value="Unassembled WGS sequence"/>
</dbReference>
<dbReference type="AlphaFoldDB" id="A0A1F7XA31"/>
<dbReference type="PANTHER" id="PTHR43673:SF10">
    <property type="entry name" value="NADH DEHYDROGENASE_NAD(P)H NITROREDUCTASE XCC3605-RELATED"/>
    <property type="match status" value="1"/>
</dbReference>
<comment type="similarity">
    <text evidence="1">Belongs to the nitroreductase family.</text>
</comment>
<sequence length="172" mass="19480">MELGEAIKTRRSVRKFDPDKKVSDEQIEKLLDAAHWASSAGNLQSWFFVVVRDQKVKSQLAKAALFQMFIKNASIIIVSCADIKRSSILYRKRGRELYAIQDATIATQNIFLTATSLGLGACWVGAFNEEKVQEILSLKKHLRPVVIMPIGYPLEIPNPPRRRKLDKISKIV</sequence>
<gene>
    <name evidence="4" type="ORF">A2Z22_01455</name>
</gene>
<organism evidence="4 5">
    <name type="scientific">Candidatus Woesebacteria bacterium RBG_16_34_12</name>
    <dbReference type="NCBI Taxonomy" id="1802480"/>
    <lineage>
        <taxon>Bacteria</taxon>
        <taxon>Candidatus Woeseibacteriota</taxon>
    </lineage>
</organism>
<evidence type="ECO:0000313" key="5">
    <source>
        <dbReference type="Proteomes" id="UP000177053"/>
    </source>
</evidence>
<dbReference type="GO" id="GO:0016491">
    <property type="term" value="F:oxidoreductase activity"/>
    <property type="evidence" value="ECO:0007669"/>
    <property type="project" value="UniProtKB-KW"/>
</dbReference>
<dbReference type="Gene3D" id="3.40.109.10">
    <property type="entry name" value="NADH Oxidase"/>
    <property type="match status" value="1"/>
</dbReference>
<proteinExistence type="inferred from homology"/>